<dbReference type="EMBL" id="JARKNE010000007">
    <property type="protein sequence ID" value="KAK5820079.1"/>
    <property type="molecule type" value="Genomic_DNA"/>
</dbReference>
<gene>
    <name evidence="1" type="ORF">PVK06_025124</name>
</gene>
<sequence>MSIKTVSKEAIQAIHESFSLASPFILIRCIHQNLMDIGKWKLEYISREMNLEVDFIAKRAFDRNKDLQLVDEIHLVLSRPL</sequence>
<keyword evidence="2" id="KW-1185">Reference proteome</keyword>
<proteinExistence type="predicted"/>
<accession>A0ABR0PG70</accession>
<name>A0ABR0PG70_GOSAR</name>
<organism evidence="1 2">
    <name type="scientific">Gossypium arboreum</name>
    <name type="common">Tree cotton</name>
    <name type="synonym">Gossypium nanking</name>
    <dbReference type="NCBI Taxonomy" id="29729"/>
    <lineage>
        <taxon>Eukaryota</taxon>
        <taxon>Viridiplantae</taxon>
        <taxon>Streptophyta</taxon>
        <taxon>Embryophyta</taxon>
        <taxon>Tracheophyta</taxon>
        <taxon>Spermatophyta</taxon>
        <taxon>Magnoliopsida</taxon>
        <taxon>eudicotyledons</taxon>
        <taxon>Gunneridae</taxon>
        <taxon>Pentapetalae</taxon>
        <taxon>rosids</taxon>
        <taxon>malvids</taxon>
        <taxon>Malvales</taxon>
        <taxon>Malvaceae</taxon>
        <taxon>Malvoideae</taxon>
        <taxon>Gossypium</taxon>
    </lineage>
</organism>
<reference evidence="1 2" key="1">
    <citation type="submission" date="2023-03" db="EMBL/GenBank/DDBJ databases">
        <title>WGS of Gossypium arboreum.</title>
        <authorList>
            <person name="Yu D."/>
        </authorList>
    </citation>
    <scope>NUCLEOTIDE SEQUENCE [LARGE SCALE GENOMIC DNA]</scope>
    <source>
        <tissue evidence="1">Leaf</tissue>
    </source>
</reference>
<protein>
    <submittedName>
        <fullName evidence="1">Uncharacterized protein</fullName>
    </submittedName>
</protein>
<dbReference type="Proteomes" id="UP001358586">
    <property type="component" value="Chromosome 7"/>
</dbReference>
<evidence type="ECO:0000313" key="1">
    <source>
        <dbReference type="EMBL" id="KAK5820079.1"/>
    </source>
</evidence>
<comment type="caution">
    <text evidence="1">The sequence shown here is derived from an EMBL/GenBank/DDBJ whole genome shotgun (WGS) entry which is preliminary data.</text>
</comment>
<evidence type="ECO:0000313" key="2">
    <source>
        <dbReference type="Proteomes" id="UP001358586"/>
    </source>
</evidence>